<feature type="domain" description="Transposase IS200-like" evidence="1">
    <location>
        <begin position="9"/>
        <end position="126"/>
    </location>
</feature>
<name>A0A1F6FSR6_9BACT</name>
<dbReference type="Gene3D" id="3.30.70.1290">
    <property type="entry name" value="Transposase IS200-like"/>
    <property type="match status" value="1"/>
</dbReference>
<protein>
    <recommendedName>
        <fullName evidence="1">Transposase IS200-like domain-containing protein</fullName>
    </recommendedName>
</protein>
<dbReference type="GO" id="GO:0004803">
    <property type="term" value="F:transposase activity"/>
    <property type="evidence" value="ECO:0007669"/>
    <property type="project" value="InterPro"/>
</dbReference>
<evidence type="ECO:0000313" key="2">
    <source>
        <dbReference type="EMBL" id="OGG88906.1"/>
    </source>
</evidence>
<reference evidence="2 3" key="1">
    <citation type="journal article" date="2016" name="Nat. Commun.">
        <title>Thousands of microbial genomes shed light on interconnected biogeochemical processes in an aquifer system.</title>
        <authorList>
            <person name="Anantharaman K."/>
            <person name="Brown C.T."/>
            <person name="Hug L.A."/>
            <person name="Sharon I."/>
            <person name="Castelle C.J."/>
            <person name="Probst A.J."/>
            <person name="Thomas B.C."/>
            <person name="Singh A."/>
            <person name="Wilkins M.J."/>
            <person name="Karaoz U."/>
            <person name="Brodie E.L."/>
            <person name="Williams K.H."/>
            <person name="Hubbard S.S."/>
            <person name="Banfield J.F."/>
        </authorList>
    </citation>
    <scope>NUCLEOTIDE SEQUENCE [LARGE SCALE GENOMIC DNA]</scope>
</reference>
<dbReference type="Pfam" id="PF01797">
    <property type="entry name" value="Y1_Tnp"/>
    <property type="match status" value="1"/>
</dbReference>
<proteinExistence type="predicted"/>
<sequence length="223" mass="25983">MPRMNRVAVGGVVYHVLNRSNGRVKIFNNDKEYQHFEALLLEGVELTGIRLLAYCIMPNHWHLVLYPQSDTEMSEFMRWITTTHVRQRRVMTKSVGEGHLYQGTYKSFPVEEDKHLHDLIRYVEQNPLRAKLTTKAEEWLWSSLYRRLRNNKEDQKLLSPLPTELPSNYLESVNTLLVNNKLDTIRQSIGKGTPYGNTTWVDKMVDDHNMGSTTRGVGRPKKT</sequence>
<organism evidence="2 3">
    <name type="scientific">Candidatus Kaiserbacteria bacterium RIFOXYD1_FULL_42_15</name>
    <dbReference type="NCBI Taxonomy" id="1798532"/>
    <lineage>
        <taxon>Bacteria</taxon>
        <taxon>Candidatus Kaiseribacteriota</taxon>
    </lineage>
</organism>
<comment type="caution">
    <text evidence="2">The sequence shown here is derived from an EMBL/GenBank/DDBJ whole genome shotgun (WGS) entry which is preliminary data.</text>
</comment>
<evidence type="ECO:0000259" key="1">
    <source>
        <dbReference type="SMART" id="SM01321"/>
    </source>
</evidence>
<dbReference type="Proteomes" id="UP000179230">
    <property type="component" value="Unassembled WGS sequence"/>
</dbReference>
<dbReference type="PANTHER" id="PTHR34322">
    <property type="entry name" value="TRANSPOSASE, Y1_TNP DOMAIN-CONTAINING"/>
    <property type="match status" value="1"/>
</dbReference>
<dbReference type="SUPFAM" id="SSF143422">
    <property type="entry name" value="Transposase IS200-like"/>
    <property type="match status" value="1"/>
</dbReference>
<dbReference type="GO" id="GO:0003677">
    <property type="term" value="F:DNA binding"/>
    <property type="evidence" value="ECO:0007669"/>
    <property type="project" value="InterPro"/>
</dbReference>
<dbReference type="InterPro" id="IPR036515">
    <property type="entry name" value="Transposase_17_sf"/>
</dbReference>
<dbReference type="PANTHER" id="PTHR34322:SF2">
    <property type="entry name" value="TRANSPOSASE IS200-LIKE DOMAIN-CONTAINING PROTEIN"/>
    <property type="match status" value="1"/>
</dbReference>
<accession>A0A1F6FSR6</accession>
<dbReference type="AlphaFoldDB" id="A0A1F6FSR6"/>
<dbReference type="GO" id="GO:0006313">
    <property type="term" value="P:DNA transposition"/>
    <property type="evidence" value="ECO:0007669"/>
    <property type="project" value="InterPro"/>
</dbReference>
<dbReference type="SMART" id="SM01321">
    <property type="entry name" value="Y1_Tnp"/>
    <property type="match status" value="1"/>
</dbReference>
<dbReference type="InterPro" id="IPR002686">
    <property type="entry name" value="Transposase_17"/>
</dbReference>
<gene>
    <name evidence="2" type="ORF">A2592_00870</name>
</gene>
<dbReference type="EMBL" id="MFMT01000011">
    <property type="protein sequence ID" value="OGG88906.1"/>
    <property type="molecule type" value="Genomic_DNA"/>
</dbReference>
<evidence type="ECO:0000313" key="3">
    <source>
        <dbReference type="Proteomes" id="UP000179230"/>
    </source>
</evidence>